<dbReference type="GO" id="GO:0045277">
    <property type="term" value="C:respiratory chain complex IV"/>
    <property type="evidence" value="ECO:0007669"/>
    <property type="project" value="UniProtKB-UniRule"/>
</dbReference>
<keyword evidence="6" id="KW-0832">Ubl conjugation</keyword>
<evidence type="ECO:0000256" key="7">
    <source>
        <dbReference type="ARBA" id="ARBA00022946"/>
    </source>
</evidence>
<comment type="similarity">
    <text evidence="3 12">Belongs to the cytochrome c oxidase VIII family.</text>
</comment>
<dbReference type="FunFam" id="4.10.81.10:FF:000001">
    <property type="entry name" value="Cytochrome c oxidase subunit 8B, mitochondrial"/>
    <property type="match status" value="1"/>
</dbReference>
<keyword evidence="10 12" id="KW-0472">Membrane</keyword>
<protein>
    <recommendedName>
        <fullName evidence="12">Cytochrome c oxidase subunit 8</fullName>
    </recommendedName>
    <alternativeName>
        <fullName evidence="12">Cytochrome c oxidase polypeptide VIII</fullName>
    </alternativeName>
</protein>
<dbReference type="CDD" id="cd00930">
    <property type="entry name" value="Cyt_c_Oxidase_VIII"/>
    <property type="match status" value="1"/>
</dbReference>
<evidence type="ECO:0000256" key="10">
    <source>
        <dbReference type="ARBA" id="ARBA00023136"/>
    </source>
</evidence>
<evidence type="ECO:0000256" key="9">
    <source>
        <dbReference type="ARBA" id="ARBA00023128"/>
    </source>
</evidence>
<evidence type="ECO:0000256" key="4">
    <source>
        <dbReference type="ARBA" id="ARBA00022692"/>
    </source>
</evidence>
<evidence type="ECO:0000256" key="12">
    <source>
        <dbReference type="RuleBase" id="RU368101"/>
    </source>
</evidence>
<dbReference type="Proteomes" id="UP000386466">
    <property type="component" value="Unassembled WGS sequence"/>
</dbReference>
<keyword evidence="14" id="KW-1185">Reference proteome</keyword>
<feature type="transmembrane region" description="Helical" evidence="12">
    <location>
        <begin position="115"/>
        <end position="134"/>
    </location>
</feature>
<comment type="pathway">
    <text evidence="2 12">Energy metabolism; oxidative phosphorylation.</text>
</comment>
<evidence type="ECO:0000256" key="6">
    <source>
        <dbReference type="ARBA" id="ARBA00022843"/>
    </source>
</evidence>
<gene>
    <name evidence="13" type="ORF">LYPA_23C011734</name>
</gene>
<evidence type="ECO:0000313" key="14">
    <source>
        <dbReference type="Proteomes" id="UP000386466"/>
    </source>
</evidence>
<keyword evidence="5 12" id="KW-0999">Mitochondrion inner membrane</keyword>
<accession>A0A485NG05</accession>
<dbReference type="PANTHER" id="PTHR16717">
    <property type="entry name" value="CYTOCHROME C OXIDASE POLYPEPTIDE VIII"/>
    <property type="match status" value="1"/>
</dbReference>
<evidence type="ECO:0000256" key="2">
    <source>
        <dbReference type="ARBA" id="ARBA00004673"/>
    </source>
</evidence>
<comment type="subunit">
    <text evidence="11">Component of the cytochrome c oxidase (complex IV, CIV), a multisubunit enzyme composed of 14 subunits. The complex is composed of a catalytic core of 3 subunits MT-CO1, MT-CO2 and MT-CO3, encoded in the mitochondrial DNA, and 11 supernumerary subunits COX4I1 (or COX4I2), COX5A, COX5B, COX6A2 (or COX6A1), COX6B1 (or COX6B2), COX6C, COX7A1 (or COX7A2), COX7B, COX7C, COX8B and NDUFA4, which are encoded in the nuclear genome. The complex exists as a monomer or a dimer and forms supercomplexes (SCs) in the inner mitochondrial membrane with NADH-ubiquinone oxidoreductase (complex I, CI) and ubiquinol-cytochrome c oxidoreductase (cytochrome b-c1 complex, complex III, CIII), resulting in different assemblies (supercomplex SCI(1)III(2)IV(1) and megacomplex MCI(2)III(2)IV(2)).</text>
</comment>
<evidence type="ECO:0000256" key="1">
    <source>
        <dbReference type="ARBA" id="ARBA00004434"/>
    </source>
</evidence>
<dbReference type="UniPathway" id="UPA00705"/>
<dbReference type="InterPro" id="IPR003205">
    <property type="entry name" value="Cyt_c_oxidase_su8"/>
</dbReference>
<keyword evidence="8 12" id="KW-1133">Transmembrane helix</keyword>
<evidence type="ECO:0000256" key="5">
    <source>
        <dbReference type="ARBA" id="ARBA00022792"/>
    </source>
</evidence>
<dbReference type="InterPro" id="IPR036548">
    <property type="entry name" value="Cyt_c_oxidase_su8_sf"/>
</dbReference>
<dbReference type="EMBL" id="CAAGRJ010017043">
    <property type="protein sequence ID" value="VFV32551.1"/>
    <property type="molecule type" value="Genomic_DNA"/>
</dbReference>
<dbReference type="PANTHER" id="PTHR16717:SF1">
    <property type="entry name" value="CYTOCHROME C OXIDASE SUBUNIT 8A, MITOCHONDRIAL"/>
    <property type="match status" value="1"/>
</dbReference>
<dbReference type="GO" id="GO:0005743">
    <property type="term" value="C:mitochondrial inner membrane"/>
    <property type="evidence" value="ECO:0007669"/>
    <property type="project" value="UniProtKB-SubCell"/>
</dbReference>
<reference evidence="13 14" key="1">
    <citation type="submission" date="2019-01" db="EMBL/GenBank/DDBJ databases">
        <authorList>
            <person name="Alioto T."/>
            <person name="Alioto T."/>
        </authorList>
    </citation>
    <scope>NUCLEOTIDE SEQUENCE [LARGE SCALE GENOMIC DNA]</scope>
</reference>
<comment type="subunit">
    <text evidence="12">Component of the cytochrome c oxidase (complex IV, CIV), a multisubunit enzyme composed of 14 subunits. The complex is composed of a catalytic core of 3 subunits MT-CO1, MT-CO2 and MT-CO3, encoded in the mitochondrial DNA, and 11 supernumerary subunits COX4I, COX5A, COX5B, COX6A, COX6B, COX6C, COX7A, COX7B, COX7C, COX8 and NDUFA4, which are encoded in the nuclear genome. The complex exists as a monomer or a dimer and forms supercomplexes (SCs) in the inner mitochondrial membrane with NADH-ubiquinone oxidoreductase (complex I, CI) and ubiquinol-cytochrome c oxidoreductase (cytochrome b-c1 complex, complex III, CIII), resulting in different assemblies (supercomplex SCI(1)III(2)IV(1) and megacomplex MCI(2)III(2)IV(2)).</text>
</comment>
<evidence type="ECO:0000313" key="13">
    <source>
        <dbReference type="EMBL" id="VFV32551.1"/>
    </source>
</evidence>
<evidence type="ECO:0000256" key="11">
    <source>
        <dbReference type="ARBA" id="ARBA00062122"/>
    </source>
</evidence>
<dbReference type="SUPFAM" id="SSF81431">
    <property type="entry name" value="Mitochondrial cytochrome c oxidase subunit VIIIb (aka IX)"/>
    <property type="match status" value="1"/>
</dbReference>
<dbReference type="GO" id="GO:0006123">
    <property type="term" value="P:mitochondrial electron transport, cytochrome c to oxygen"/>
    <property type="evidence" value="ECO:0007669"/>
    <property type="project" value="UniProtKB-UniRule"/>
</dbReference>
<dbReference type="AlphaFoldDB" id="A0A485NG05"/>
<comment type="function">
    <text evidence="12">Component of the cytochrome c oxidase, the last enzyme in the mitochondrial electron transport chain which drives oxidative phosphorylation. The respiratory chain contains 3 multisubunit complexes succinate dehydrogenase (complex II, CII), ubiquinol-cytochrome c oxidoreductase (cytochrome b-c1 complex, complex III, CIII) and cytochrome c oxidase (complex IV, CIV), that cooperate to transfer electrons derived from NADH and succinate to molecular oxygen, creating an electrochemical gradient over the inner membrane that drives transmembrane transport and the ATP synthase. Cytochrome c oxidase is the component of the respiratory chain that catalyzes the reduction of oxygen to water. Electrons originating from reduced cytochrome c in the intermembrane space (IMS) are transferred via the dinuclear copper A center (CU(A)) of subunit 2 and heme A of subunit 1 to the active site in subunit 1, a binuclear center (BNC) formed by heme A3 and copper B (CU(B)). The BNC reduces molecular oxygen to 2 water molecules using 4 electrons from cytochrome c in the IMS and 4 protons from the mitochondrial matrix.</text>
</comment>
<keyword evidence="4 12" id="KW-0812">Transmembrane</keyword>
<name>A0A485NG05_LYNPA</name>
<evidence type="ECO:0000256" key="8">
    <source>
        <dbReference type="ARBA" id="ARBA00022989"/>
    </source>
</evidence>
<dbReference type="Pfam" id="PF02285">
    <property type="entry name" value="COX8"/>
    <property type="match status" value="1"/>
</dbReference>
<dbReference type="Gene3D" id="4.10.81.10">
    <property type="entry name" value="Cytochrome c oxidase, subunit 8"/>
    <property type="match status" value="1"/>
</dbReference>
<proteinExistence type="inferred from homology"/>
<organism evidence="13 14">
    <name type="scientific">Lynx pardinus</name>
    <name type="common">Iberian lynx</name>
    <name type="synonym">Felis pardina</name>
    <dbReference type="NCBI Taxonomy" id="191816"/>
    <lineage>
        <taxon>Eukaryota</taxon>
        <taxon>Metazoa</taxon>
        <taxon>Chordata</taxon>
        <taxon>Craniata</taxon>
        <taxon>Vertebrata</taxon>
        <taxon>Euteleostomi</taxon>
        <taxon>Mammalia</taxon>
        <taxon>Eutheria</taxon>
        <taxon>Laurasiatheria</taxon>
        <taxon>Carnivora</taxon>
        <taxon>Feliformia</taxon>
        <taxon>Felidae</taxon>
        <taxon>Felinae</taxon>
        <taxon>Lynx</taxon>
    </lineage>
</organism>
<sequence length="144" mass="15733">MPRPLAVGWRRLALSRSAPKTDGGRWEVCPCVITGKLPGRPFPASPEPELPAAAAILTSRPWATVGHCLQSFLAVMSVLTPLLLRGLTGLTRRLPVQRAQIHSKPPQEQLGTMEVAIGLTSCFVCFLLPSGWVLSHLESYKKRE</sequence>
<comment type="subcellular location">
    <subcellularLocation>
        <location evidence="1 12">Mitochondrion inner membrane</location>
        <topology evidence="1 12">Single-pass membrane protein</topology>
    </subcellularLocation>
</comment>
<keyword evidence="9 12" id="KW-0496">Mitochondrion</keyword>
<keyword evidence="7 12" id="KW-0809">Transit peptide</keyword>
<evidence type="ECO:0000256" key="3">
    <source>
        <dbReference type="ARBA" id="ARBA00010117"/>
    </source>
</evidence>